<dbReference type="EMBL" id="FOVL01000029">
    <property type="protein sequence ID" value="SFN94024.1"/>
    <property type="molecule type" value="Genomic_DNA"/>
</dbReference>
<keyword evidence="1" id="KW-0812">Transmembrane</keyword>
<keyword evidence="3" id="KW-1185">Reference proteome</keyword>
<organism evidence="2 3">
    <name type="scientific">Salegentibacter flavus</name>
    <dbReference type="NCBI Taxonomy" id="287099"/>
    <lineage>
        <taxon>Bacteria</taxon>
        <taxon>Pseudomonadati</taxon>
        <taxon>Bacteroidota</taxon>
        <taxon>Flavobacteriia</taxon>
        <taxon>Flavobacteriales</taxon>
        <taxon>Flavobacteriaceae</taxon>
        <taxon>Salegentibacter</taxon>
    </lineage>
</organism>
<reference evidence="2 3" key="1">
    <citation type="submission" date="2016-10" db="EMBL/GenBank/DDBJ databases">
        <authorList>
            <person name="de Groot N.N."/>
        </authorList>
    </citation>
    <scope>NUCLEOTIDE SEQUENCE [LARGE SCALE GENOMIC DNA]</scope>
    <source>
        <strain evidence="2 3">DSM 17794</strain>
    </source>
</reference>
<keyword evidence="1" id="KW-0472">Membrane</keyword>
<evidence type="ECO:0000256" key="1">
    <source>
        <dbReference type="SAM" id="Phobius"/>
    </source>
</evidence>
<protein>
    <recommendedName>
        <fullName evidence="4">DUF2231 domain-containing protein</fullName>
    </recommendedName>
</protein>
<dbReference type="Proteomes" id="UP000199153">
    <property type="component" value="Unassembled WGS sequence"/>
</dbReference>
<evidence type="ECO:0000313" key="2">
    <source>
        <dbReference type="EMBL" id="SFN94024.1"/>
    </source>
</evidence>
<proteinExistence type="predicted"/>
<name>A0A1I5D451_9FLAO</name>
<accession>A0A1I5D451</accession>
<evidence type="ECO:0000313" key="3">
    <source>
        <dbReference type="Proteomes" id="UP000199153"/>
    </source>
</evidence>
<dbReference type="STRING" id="287099.SAMN05660413_03163"/>
<dbReference type="RefSeq" id="WP_093411401.1">
    <property type="nucleotide sequence ID" value="NZ_FOVL01000029.1"/>
</dbReference>
<feature type="transmembrane region" description="Helical" evidence="1">
    <location>
        <begin position="39"/>
        <end position="57"/>
    </location>
</feature>
<sequence length="164" mass="17992">MNEVHFHLAVTHLPIIFTIVGIIVLVTGLISKSEAVKRTAYLIFSIGALTSIAAMTSGEGSEDIVENIDGINESFIETHEEAAELFSILTYILGGLSLIGLWVSFKQITFLKTISIITLLFAFVALFFGIQTGTTGGEIRHTEIRSDPNNATLNNNYREENEND</sequence>
<dbReference type="AlphaFoldDB" id="A0A1I5D451"/>
<feature type="transmembrane region" description="Helical" evidence="1">
    <location>
        <begin position="85"/>
        <end position="103"/>
    </location>
</feature>
<feature type="transmembrane region" description="Helical" evidence="1">
    <location>
        <begin position="110"/>
        <end position="130"/>
    </location>
</feature>
<feature type="transmembrane region" description="Helical" evidence="1">
    <location>
        <begin position="6"/>
        <end position="27"/>
    </location>
</feature>
<dbReference type="OrthoDB" id="853672at2"/>
<keyword evidence="1" id="KW-1133">Transmembrane helix</keyword>
<evidence type="ECO:0008006" key="4">
    <source>
        <dbReference type="Google" id="ProtNLM"/>
    </source>
</evidence>
<gene>
    <name evidence="2" type="ORF">SAMN05660413_03163</name>
</gene>